<dbReference type="GO" id="GO:0016491">
    <property type="term" value="F:oxidoreductase activity"/>
    <property type="evidence" value="ECO:0007669"/>
    <property type="project" value="UniProtKB-KW"/>
</dbReference>
<organism evidence="4 5">
    <name type="scientific">Penicillium angulare</name>
    <dbReference type="NCBI Taxonomy" id="116970"/>
    <lineage>
        <taxon>Eukaryota</taxon>
        <taxon>Fungi</taxon>
        <taxon>Dikarya</taxon>
        <taxon>Ascomycota</taxon>
        <taxon>Pezizomycotina</taxon>
        <taxon>Eurotiomycetes</taxon>
        <taxon>Eurotiomycetidae</taxon>
        <taxon>Eurotiales</taxon>
        <taxon>Aspergillaceae</taxon>
        <taxon>Penicillium</taxon>
    </lineage>
</organism>
<dbReference type="PANTHER" id="PTHR43180:SF11">
    <property type="entry name" value="NAD(P)-BINDING PROTEIN"/>
    <property type="match status" value="1"/>
</dbReference>
<comment type="similarity">
    <text evidence="1">Belongs to the short-chain dehydrogenases/reductases (SDR) family.</text>
</comment>
<dbReference type="InterPro" id="IPR002347">
    <property type="entry name" value="SDR_fam"/>
</dbReference>
<evidence type="ECO:0008006" key="6">
    <source>
        <dbReference type="Google" id="ProtNLM"/>
    </source>
</evidence>
<dbReference type="PROSITE" id="PS00061">
    <property type="entry name" value="ADH_SHORT"/>
    <property type="match status" value="1"/>
</dbReference>
<dbReference type="PRINTS" id="PR00081">
    <property type="entry name" value="GDHRDH"/>
</dbReference>
<dbReference type="PANTHER" id="PTHR43180">
    <property type="entry name" value="3-OXOACYL-(ACYL-CARRIER-PROTEIN) REDUCTASE (AFU_ORTHOLOGUE AFUA_6G11210)"/>
    <property type="match status" value="1"/>
</dbReference>
<evidence type="ECO:0000313" key="5">
    <source>
        <dbReference type="Proteomes" id="UP001149165"/>
    </source>
</evidence>
<dbReference type="Gene3D" id="3.40.50.720">
    <property type="entry name" value="NAD(P)-binding Rossmann-like Domain"/>
    <property type="match status" value="1"/>
</dbReference>
<comment type="caution">
    <text evidence="4">The sequence shown here is derived from an EMBL/GenBank/DDBJ whole genome shotgun (WGS) entry which is preliminary data.</text>
</comment>
<dbReference type="AlphaFoldDB" id="A0A9W9EK59"/>
<gene>
    <name evidence="4" type="ORF">N7456_012598</name>
</gene>
<sequence>MENLLISDENLTGLQEKVILITGGASGIGRATAQFCLDLGAYVIIGDLTSPKTPFENANNLKFVQTNVAQWESLRNLFIEAEKWFGRIDHVFAGAGLSMTPDFMEVKLDENGLLLPPNTQTVDVNFTGSLNTAHLAIAYMTQLAKNLTTGTGSIVLIASAAAFQNFPATDYAVSKHGVVGMVRGLSGKMKGQVRVNCVAPSWTDTEFLTAFVAVLKKVGAPLQTPEAVARSVALLFADQQRTGDIIYSWGGNYREINNQKGGLLDHALKLMSLPEKAEGFVETLMEFQRKHLEQQSS</sequence>
<keyword evidence="2" id="KW-0521">NADP</keyword>
<reference evidence="4" key="1">
    <citation type="submission" date="2022-11" db="EMBL/GenBank/DDBJ databases">
        <authorList>
            <person name="Petersen C."/>
        </authorList>
    </citation>
    <scope>NUCLEOTIDE SEQUENCE</scope>
    <source>
        <strain evidence="4">IBT 30069</strain>
    </source>
</reference>
<dbReference type="Pfam" id="PF00106">
    <property type="entry name" value="adh_short"/>
    <property type="match status" value="1"/>
</dbReference>
<dbReference type="Proteomes" id="UP001149165">
    <property type="component" value="Unassembled WGS sequence"/>
</dbReference>
<evidence type="ECO:0000256" key="3">
    <source>
        <dbReference type="ARBA" id="ARBA00023002"/>
    </source>
</evidence>
<dbReference type="InterPro" id="IPR020904">
    <property type="entry name" value="Sc_DH/Rdtase_CS"/>
</dbReference>
<protein>
    <recommendedName>
        <fullName evidence="6">NAD(P)-binding protein</fullName>
    </recommendedName>
</protein>
<dbReference type="EMBL" id="JAPQKH010000008">
    <property type="protein sequence ID" value="KAJ5083171.1"/>
    <property type="molecule type" value="Genomic_DNA"/>
</dbReference>
<dbReference type="SUPFAM" id="SSF51735">
    <property type="entry name" value="NAD(P)-binding Rossmann-fold domains"/>
    <property type="match status" value="1"/>
</dbReference>
<evidence type="ECO:0000256" key="2">
    <source>
        <dbReference type="ARBA" id="ARBA00022857"/>
    </source>
</evidence>
<dbReference type="InterPro" id="IPR036291">
    <property type="entry name" value="NAD(P)-bd_dom_sf"/>
</dbReference>
<reference evidence="4" key="2">
    <citation type="journal article" date="2023" name="IMA Fungus">
        <title>Comparative genomic study of the Penicillium genus elucidates a diverse pangenome and 15 lateral gene transfer events.</title>
        <authorList>
            <person name="Petersen C."/>
            <person name="Sorensen T."/>
            <person name="Nielsen M.R."/>
            <person name="Sondergaard T.E."/>
            <person name="Sorensen J.L."/>
            <person name="Fitzpatrick D.A."/>
            <person name="Frisvad J.C."/>
            <person name="Nielsen K.L."/>
        </authorList>
    </citation>
    <scope>NUCLEOTIDE SEQUENCE</scope>
    <source>
        <strain evidence="4">IBT 30069</strain>
    </source>
</reference>
<name>A0A9W9EK59_9EURO</name>
<evidence type="ECO:0000256" key="1">
    <source>
        <dbReference type="ARBA" id="ARBA00006484"/>
    </source>
</evidence>
<keyword evidence="3" id="KW-0560">Oxidoreductase</keyword>
<accession>A0A9W9EK59</accession>
<keyword evidence="5" id="KW-1185">Reference proteome</keyword>
<evidence type="ECO:0000313" key="4">
    <source>
        <dbReference type="EMBL" id="KAJ5083171.1"/>
    </source>
</evidence>
<dbReference type="OrthoDB" id="37659at2759"/>
<proteinExistence type="inferred from homology"/>